<keyword evidence="5" id="KW-0808">Transferase</keyword>
<evidence type="ECO:0000256" key="2">
    <source>
        <dbReference type="ARBA" id="ARBA00004370"/>
    </source>
</evidence>
<feature type="domain" description="HAMP" evidence="13">
    <location>
        <begin position="190"/>
        <end position="241"/>
    </location>
</feature>
<dbReference type="SMART" id="SM00387">
    <property type="entry name" value="HATPase_c"/>
    <property type="match status" value="1"/>
</dbReference>
<keyword evidence="8 11" id="KW-1133">Transmembrane helix</keyword>
<keyword evidence="9" id="KW-0902">Two-component regulatory system</keyword>
<dbReference type="EMBL" id="JACRAF010000005">
    <property type="protein sequence ID" value="MBI4920414.1"/>
    <property type="molecule type" value="Genomic_DNA"/>
</dbReference>
<dbReference type="GO" id="GO:0004673">
    <property type="term" value="F:protein histidine kinase activity"/>
    <property type="evidence" value="ECO:0007669"/>
    <property type="project" value="UniProtKB-EC"/>
</dbReference>
<keyword evidence="6 11" id="KW-0812">Transmembrane</keyword>
<evidence type="ECO:0000256" key="4">
    <source>
        <dbReference type="ARBA" id="ARBA00022553"/>
    </source>
</evidence>
<dbReference type="PANTHER" id="PTHR45436:SF5">
    <property type="entry name" value="SENSOR HISTIDINE KINASE TRCS"/>
    <property type="match status" value="1"/>
</dbReference>
<comment type="catalytic activity">
    <reaction evidence="1">
        <text>ATP + protein L-histidine = ADP + protein N-phospho-L-histidine.</text>
        <dbReference type="EC" id="2.7.13.3"/>
    </reaction>
</comment>
<gene>
    <name evidence="14" type="ORF">HY834_01590</name>
</gene>
<evidence type="ECO:0000313" key="15">
    <source>
        <dbReference type="Proteomes" id="UP000782610"/>
    </source>
</evidence>
<sequence length="456" mass="49000">MRSHSLRLRLILIWALAIVLSLTAAGVVLTALFAQHIESVAIRRLTVDLNRLAALIDADDPAIRLTQSMSDPRFEIPYGGIYWQVRDPASGQVSRSRSTWDQTLDTVGRPISANEPTELRLTDPEGAKAMAVARVLSFELASGGTRPLELVVAEDAEATDLAVAAYRLDMFRALLVLAGILVLAAWTQVTLGLAPLKAIRRGVSAIRAGNAQRLEGAFPTEVQPLVAEVNDLTQAQELAIQFARERAADLAHGLKGNLQVLNAEAHELRLKGDEAAAQAIEGLTQEMARTIDHQLGLSRLRRRSPHRAAATDLGEGVERIVRTLHKTARGAELDWAVEIAPGTPVSLDGPDLAELLGALIENATKWAKTRVRVSGLREEGFSRLCIEDDGPGLSDAQVERLGQRGVRLDETRSGSGIGLSIVREIVALNGGELGFSRSTLGGLCVLVRLPAGPPPL</sequence>
<dbReference type="AlphaFoldDB" id="A0A933KXG6"/>
<dbReference type="PRINTS" id="PR00344">
    <property type="entry name" value="BCTRLSENSOR"/>
</dbReference>
<evidence type="ECO:0000256" key="9">
    <source>
        <dbReference type="ARBA" id="ARBA00023012"/>
    </source>
</evidence>
<evidence type="ECO:0000256" key="1">
    <source>
        <dbReference type="ARBA" id="ARBA00000085"/>
    </source>
</evidence>
<dbReference type="InterPro" id="IPR050428">
    <property type="entry name" value="TCS_sensor_his_kinase"/>
</dbReference>
<comment type="subcellular location">
    <subcellularLocation>
        <location evidence="2">Membrane</location>
    </subcellularLocation>
</comment>
<dbReference type="InterPro" id="IPR005467">
    <property type="entry name" value="His_kinase_dom"/>
</dbReference>
<dbReference type="SUPFAM" id="SSF55874">
    <property type="entry name" value="ATPase domain of HSP90 chaperone/DNA topoisomerase II/histidine kinase"/>
    <property type="match status" value="1"/>
</dbReference>
<comment type="caution">
    <text evidence="14">The sequence shown here is derived from an EMBL/GenBank/DDBJ whole genome shotgun (WGS) entry which is preliminary data.</text>
</comment>
<organism evidence="14 15">
    <name type="scientific">Devosia nanyangense</name>
    <dbReference type="NCBI Taxonomy" id="1228055"/>
    <lineage>
        <taxon>Bacteria</taxon>
        <taxon>Pseudomonadati</taxon>
        <taxon>Pseudomonadota</taxon>
        <taxon>Alphaproteobacteria</taxon>
        <taxon>Hyphomicrobiales</taxon>
        <taxon>Devosiaceae</taxon>
        <taxon>Devosia</taxon>
    </lineage>
</organism>
<proteinExistence type="predicted"/>
<feature type="domain" description="Histidine kinase" evidence="12">
    <location>
        <begin position="249"/>
        <end position="453"/>
    </location>
</feature>
<feature type="transmembrane region" description="Helical" evidence="11">
    <location>
        <begin position="173"/>
        <end position="194"/>
    </location>
</feature>
<dbReference type="InterPro" id="IPR003594">
    <property type="entry name" value="HATPase_dom"/>
</dbReference>
<evidence type="ECO:0000256" key="5">
    <source>
        <dbReference type="ARBA" id="ARBA00022679"/>
    </source>
</evidence>
<reference evidence="14" key="1">
    <citation type="submission" date="2020-07" db="EMBL/GenBank/DDBJ databases">
        <title>Huge and variable diversity of episymbiotic CPR bacteria and DPANN archaea in groundwater ecosystems.</title>
        <authorList>
            <person name="He C.Y."/>
            <person name="Keren R."/>
            <person name="Whittaker M."/>
            <person name="Farag I.F."/>
            <person name="Doudna J."/>
            <person name="Cate J.H.D."/>
            <person name="Banfield J.F."/>
        </authorList>
    </citation>
    <scope>NUCLEOTIDE SEQUENCE</scope>
    <source>
        <strain evidence="14">NC_groundwater_1586_Pr3_B-0.1um_66_15</strain>
    </source>
</reference>
<dbReference type="Gene3D" id="3.30.565.10">
    <property type="entry name" value="Histidine kinase-like ATPase, C-terminal domain"/>
    <property type="match status" value="1"/>
</dbReference>
<dbReference type="InterPro" id="IPR004358">
    <property type="entry name" value="Sig_transdc_His_kin-like_C"/>
</dbReference>
<protein>
    <recommendedName>
        <fullName evidence="3">histidine kinase</fullName>
        <ecNumber evidence="3">2.7.13.3</ecNumber>
    </recommendedName>
</protein>
<evidence type="ECO:0000256" key="8">
    <source>
        <dbReference type="ARBA" id="ARBA00022989"/>
    </source>
</evidence>
<evidence type="ECO:0000256" key="11">
    <source>
        <dbReference type="SAM" id="Phobius"/>
    </source>
</evidence>
<evidence type="ECO:0000313" key="14">
    <source>
        <dbReference type="EMBL" id="MBI4920414.1"/>
    </source>
</evidence>
<evidence type="ECO:0000259" key="13">
    <source>
        <dbReference type="PROSITE" id="PS50885"/>
    </source>
</evidence>
<dbReference type="GO" id="GO:0000160">
    <property type="term" value="P:phosphorelay signal transduction system"/>
    <property type="evidence" value="ECO:0007669"/>
    <property type="project" value="UniProtKB-KW"/>
</dbReference>
<keyword evidence="4" id="KW-0597">Phosphoprotein</keyword>
<dbReference type="PROSITE" id="PS50885">
    <property type="entry name" value="HAMP"/>
    <property type="match status" value="1"/>
</dbReference>
<dbReference type="PANTHER" id="PTHR45436">
    <property type="entry name" value="SENSOR HISTIDINE KINASE YKOH"/>
    <property type="match status" value="1"/>
</dbReference>
<dbReference type="EC" id="2.7.13.3" evidence="3"/>
<dbReference type="Gene3D" id="1.10.287.130">
    <property type="match status" value="1"/>
</dbReference>
<accession>A0A933KXG6</accession>
<evidence type="ECO:0000256" key="7">
    <source>
        <dbReference type="ARBA" id="ARBA00022777"/>
    </source>
</evidence>
<dbReference type="PROSITE" id="PS50109">
    <property type="entry name" value="HIS_KIN"/>
    <property type="match status" value="1"/>
</dbReference>
<evidence type="ECO:0000256" key="10">
    <source>
        <dbReference type="ARBA" id="ARBA00023136"/>
    </source>
</evidence>
<dbReference type="GO" id="GO:0005886">
    <property type="term" value="C:plasma membrane"/>
    <property type="evidence" value="ECO:0007669"/>
    <property type="project" value="TreeGrafter"/>
</dbReference>
<name>A0A933KXG6_9HYPH</name>
<dbReference type="Proteomes" id="UP000782610">
    <property type="component" value="Unassembled WGS sequence"/>
</dbReference>
<dbReference type="Pfam" id="PF02518">
    <property type="entry name" value="HATPase_c"/>
    <property type="match status" value="1"/>
</dbReference>
<keyword evidence="10 11" id="KW-0472">Membrane</keyword>
<evidence type="ECO:0000256" key="6">
    <source>
        <dbReference type="ARBA" id="ARBA00022692"/>
    </source>
</evidence>
<dbReference type="InterPro" id="IPR003660">
    <property type="entry name" value="HAMP_dom"/>
</dbReference>
<keyword evidence="7 14" id="KW-0418">Kinase</keyword>
<dbReference type="InterPro" id="IPR036890">
    <property type="entry name" value="HATPase_C_sf"/>
</dbReference>
<evidence type="ECO:0000256" key="3">
    <source>
        <dbReference type="ARBA" id="ARBA00012438"/>
    </source>
</evidence>
<evidence type="ECO:0000259" key="12">
    <source>
        <dbReference type="PROSITE" id="PS50109"/>
    </source>
</evidence>